<evidence type="ECO:0000259" key="8">
    <source>
        <dbReference type="Pfam" id="PF02770"/>
    </source>
</evidence>
<dbReference type="GO" id="GO:0050660">
    <property type="term" value="F:flavin adenine dinucleotide binding"/>
    <property type="evidence" value="ECO:0007669"/>
    <property type="project" value="InterPro"/>
</dbReference>
<dbReference type="AlphaFoldDB" id="A0A939GB74"/>
<dbReference type="PANTHER" id="PTHR43884:SF12">
    <property type="entry name" value="ISOVALERYL-COA DEHYDROGENASE, MITOCHONDRIAL-RELATED"/>
    <property type="match status" value="1"/>
</dbReference>
<dbReference type="GO" id="GO:0003995">
    <property type="term" value="F:acyl-CoA dehydrogenase activity"/>
    <property type="evidence" value="ECO:0007669"/>
    <property type="project" value="InterPro"/>
</dbReference>
<evidence type="ECO:0000256" key="5">
    <source>
        <dbReference type="ARBA" id="ARBA00023002"/>
    </source>
</evidence>
<comment type="similarity">
    <text evidence="2 6">Belongs to the acyl-CoA dehydrogenase family.</text>
</comment>
<dbReference type="Pfam" id="PF02770">
    <property type="entry name" value="Acyl-CoA_dh_M"/>
    <property type="match status" value="1"/>
</dbReference>
<reference evidence="10 11" key="1">
    <citation type="submission" date="2021-03" db="EMBL/GenBank/DDBJ databases">
        <title>Fibrella sp. HMF5036 genome sequencing and assembly.</title>
        <authorList>
            <person name="Kang H."/>
            <person name="Kim H."/>
            <person name="Bae S."/>
            <person name="Joh K."/>
        </authorList>
    </citation>
    <scope>NUCLEOTIDE SEQUENCE [LARGE SCALE GENOMIC DNA]</scope>
    <source>
        <strain evidence="10 11">HMF5036</strain>
    </source>
</reference>
<dbReference type="InterPro" id="IPR013786">
    <property type="entry name" value="AcylCoA_DH/ox_N"/>
</dbReference>
<dbReference type="InterPro" id="IPR037069">
    <property type="entry name" value="AcylCoA_DH/ox_N_sf"/>
</dbReference>
<dbReference type="FunFam" id="2.40.110.10:FF:000002">
    <property type="entry name" value="Acyl-CoA dehydrogenase fadE12"/>
    <property type="match status" value="1"/>
</dbReference>
<evidence type="ECO:0000313" key="10">
    <source>
        <dbReference type="EMBL" id="MBO0933471.1"/>
    </source>
</evidence>
<comment type="cofactor">
    <cofactor evidence="1 6">
        <name>FAD</name>
        <dbReference type="ChEBI" id="CHEBI:57692"/>
    </cofactor>
</comment>
<dbReference type="InterPro" id="IPR006091">
    <property type="entry name" value="Acyl-CoA_Oxase/DH_mid-dom"/>
</dbReference>
<keyword evidence="4 6" id="KW-0274">FAD</keyword>
<dbReference type="InterPro" id="IPR036250">
    <property type="entry name" value="AcylCo_DH-like_C"/>
</dbReference>
<protein>
    <submittedName>
        <fullName evidence="10">Acyl-CoA dehydrogenase family protein</fullName>
    </submittedName>
</protein>
<dbReference type="InterPro" id="IPR006089">
    <property type="entry name" value="Acyl-CoA_DH_CS"/>
</dbReference>
<evidence type="ECO:0000256" key="3">
    <source>
        <dbReference type="ARBA" id="ARBA00022630"/>
    </source>
</evidence>
<dbReference type="EMBL" id="JAFMYU010000020">
    <property type="protein sequence ID" value="MBO0933471.1"/>
    <property type="molecule type" value="Genomic_DNA"/>
</dbReference>
<keyword evidence="5 6" id="KW-0560">Oxidoreductase</keyword>
<sequence length="392" mass="42230">MTTEIVQNQVHAHSPTDAPAMTQLIADTVRDFAARAIAPHVREWDEAQHFPADLFRQLGELGVMGMLVPETYGGAGLGYHEYVAAIVELSKVDGAIGLSMAAHNSLCTNHILMFGNEAQKQQYLPRLASGEHLGAWGLTEPNTGSDAGNMRTRAVQQADGSWLLNGAKNFITHGRSGDVAVVIARTGEPNTPRNATAFVVARGTDGFRGGKKEDKLGMRASETAEMIFDDCLIPDSQRLGNVGEGFVQSLKVLDGGRISIAALSLGIAMGAYEAALAYAKERQQFGQAIMNFQGISFKIADMATEIEAARLLIEHASELKNNHQPVTKASAMAKLFASEVAVRVANDAIQVLGGYGYLKDFPVEKFYRDAKLCTIGEGTSEIQRLVIARQLL</sequence>
<dbReference type="SUPFAM" id="SSF47203">
    <property type="entry name" value="Acyl-CoA dehydrogenase C-terminal domain-like"/>
    <property type="match status" value="1"/>
</dbReference>
<name>A0A939GB74_9BACT</name>
<evidence type="ECO:0000256" key="6">
    <source>
        <dbReference type="RuleBase" id="RU362125"/>
    </source>
</evidence>
<comment type="caution">
    <text evidence="10">The sequence shown here is derived from an EMBL/GenBank/DDBJ whole genome shotgun (WGS) entry which is preliminary data.</text>
</comment>
<dbReference type="PIRSF" id="PIRSF016578">
    <property type="entry name" value="HsaA"/>
    <property type="match status" value="1"/>
</dbReference>
<feature type="domain" description="Acyl-CoA oxidase/dehydrogenase middle" evidence="8">
    <location>
        <begin position="136"/>
        <end position="231"/>
    </location>
</feature>
<feature type="domain" description="Acyl-CoA dehydrogenase/oxidase C-terminal" evidence="7">
    <location>
        <begin position="243"/>
        <end position="392"/>
    </location>
</feature>
<feature type="domain" description="Acyl-CoA dehydrogenase/oxidase N-terminal" evidence="9">
    <location>
        <begin position="23"/>
        <end position="131"/>
    </location>
</feature>
<dbReference type="Pfam" id="PF02771">
    <property type="entry name" value="Acyl-CoA_dh_N"/>
    <property type="match status" value="1"/>
</dbReference>
<keyword evidence="11" id="KW-1185">Reference proteome</keyword>
<evidence type="ECO:0000259" key="7">
    <source>
        <dbReference type="Pfam" id="PF00441"/>
    </source>
</evidence>
<dbReference type="FunFam" id="1.10.540.10:FF:000002">
    <property type="entry name" value="Acyl-CoA dehydrogenase FadE19"/>
    <property type="match status" value="1"/>
</dbReference>
<evidence type="ECO:0000313" key="11">
    <source>
        <dbReference type="Proteomes" id="UP000664795"/>
    </source>
</evidence>
<dbReference type="InterPro" id="IPR009100">
    <property type="entry name" value="AcylCoA_DH/oxidase_NM_dom_sf"/>
</dbReference>
<dbReference type="PROSITE" id="PS00073">
    <property type="entry name" value="ACYL_COA_DH_2"/>
    <property type="match status" value="1"/>
</dbReference>
<dbReference type="Pfam" id="PF00441">
    <property type="entry name" value="Acyl-CoA_dh_1"/>
    <property type="match status" value="1"/>
</dbReference>
<evidence type="ECO:0000259" key="9">
    <source>
        <dbReference type="Pfam" id="PF02771"/>
    </source>
</evidence>
<keyword evidence="3 6" id="KW-0285">Flavoprotein</keyword>
<evidence type="ECO:0000256" key="1">
    <source>
        <dbReference type="ARBA" id="ARBA00001974"/>
    </source>
</evidence>
<evidence type="ECO:0000256" key="2">
    <source>
        <dbReference type="ARBA" id="ARBA00009347"/>
    </source>
</evidence>
<dbReference type="Gene3D" id="1.20.140.10">
    <property type="entry name" value="Butyryl-CoA Dehydrogenase, subunit A, domain 3"/>
    <property type="match status" value="1"/>
</dbReference>
<organism evidence="10 11">
    <name type="scientific">Fibrella aquatilis</name>
    <dbReference type="NCBI Taxonomy" id="2817059"/>
    <lineage>
        <taxon>Bacteria</taxon>
        <taxon>Pseudomonadati</taxon>
        <taxon>Bacteroidota</taxon>
        <taxon>Cytophagia</taxon>
        <taxon>Cytophagales</taxon>
        <taxon>Spirosomataceae</taxon>
        <taxon>Fibrella</taxon>
    </lineage>
</organism>
<dbReference type="SUPFAM" id="SSF56645">
    <property type="entry name" value="Acyl-CoA dehydrogenase NM domain-like"/>
    <property type="match status" value="1"/>
</dbReference>
<dbReference type="PANTHER" id="PTHR43884">
    <property type="entry name" value="ACYL-COA DEHYDROGENASE"/>
    <property type="match status" value="1"/>
</dbReference>
<dbReference type="FunFam" id="1.20.140.10:FF:000004">
    <property type="entry name" value="Acyl-CoA dehydrogenase FadE25"/>
    <property type="match status" value="1"/>
</dbReference>
<dbReference type="Gene3D" id="2.40.110.10">
    <property type="entry name" value="Butyryl-CoA Dehydrogenase, subunit A, domain 2"/>
    <property type="match status" value="1"/>
</dbReference>
<dbReference type="InterPro" id="IPR009075">
    <property type="entry name" value="AcylCo_DH/oxidase_C"/>
</dbReference>
<dbReference type="Gene3D" id="1.10.540.10">
    <property type="entry name" value="Acyl-CoA dehydrogenase/oxidase, N-terminal domain"/>
    <property type="match status" value="1"/>
</dbReference>
<accession>A0A939GB74</accession>
<dbReference type="InterPro" id="IPR046373">
    <property type="entry name" value="Acyl-CoA_Oxase/DH_mid-dom_sf"/>
</dbReference>
<proteinExistence type="inferred from homology"/>
<dbReference type="Proteomes" id="UP000664795">
    <property type="component" value="Unassembled WGS sequence"/>
</dbReference>
<evidence type="ECO:0000256" key="4">
    <source>
        <dbReference type="ARBA" id="ARBA00022827"/>
    </source>
</evidence>
<gene>
    <name evidence="10" type="ORF">J2I48_20845</name>
</gene>